<evidence type="ECO:0000313" key="6">
    <source>
        <dbReference type="EMBL" id="MBP1996863.1"/>
    </source>
</evidence>
<dbReference type="Gene3D" id="3.40.190.10">
    <property type="entry name" value="Periplasmic binding protein-like II"/>
    <property type="match status" value="1"/>
</dbReference>
<comment type="subcellular location">
    <subcellularLocation>
        <location evidence="1">Cell membrane</location>
        <topology evidence="1">Lipid-anchor</topology>
    </subcellularLocation>
</comment>
<keyword evidence="7" id="KW-1185">Reference proteome</keyword>
<comment type="caution">
    <text evidence="6">The sequence shown here is derived from an EMBL/GenBank/DDBJ whole genome shotgun (WGS) entry which is preliminary data.</text>
</comment>
<dbReference type="InterPro" id="IPR030678">
    <property type="entry name" value="Peptide/Ni-bd"/>
</dbReference>
<sequence length="531" mass="58741">MMSMVCCLIVVGCSSKTNEVKEPKETKEQIKGAKDELILAVGSEPEAGFDPTTGWGRYGSPLFQSTLLKRDNDLKITNDLAKSYEISGDGKVWTVKLRDDVKFSDGQPLTAADVQFTFETAAGSGTVIDLTNMESVKATDDYTVTFTLKKAQSTFISLLVTTGIVPKHAYDNNYAEHPIGSGPFKLVQWDKGQQAIVEANSLYYGTKPFFKKMTFLFLNEDAAFAAAKTGQVDVSYIPSAFSKQKVSGMRIEGLQSVDNRGFTFPYVKSGQKTKEGYAIGNDVTADPAIRKAVNVAIDRKALVEGVLEGHGTPAYTVNDGLPWWNPETVFTDADTDGAKQLLADAGWKDQDGDGILEKGSLKAQFSLIYPSGDVTRQSLALAVADMIKPIGIDVKVEGKSWDDMATLMYSNPVLFGWGSQDPLEMYNLYNSQYAGVEYYNVGYYNNPVVDDWMKKALEAGSEEEAWEFWKKSQWDGQTGSSAKGDAPWAWLVNIDHLYLVKDKLDIGKQRIHPHGHGWPITDNIEEWNWKE</sequence>
<organism evidence="6 7">
    <name type="scientific">Paenibacillus eucommiae</name>
    <dbReference type="NCBI Taxonomy" id="1355755"/>
    <lineage>
        <taxon>Bacteria</taxon>
        <taxon>Bacillati</taxon>
        <taxon>Bacillota</taxon>
        <taxon>Bacilli</taxon>
        <taxon>Bacillales</taxon>
        <taxon>Paenibacillaceae</taxon>
        <taxon>Paenibacillus</taxon>
    </lineage>
</organism>
<dbReference type="Proteomes" id="UP001519287">
    <property type="component" value="Unassembled WGS sequence"/>
</dbReference>
<accession>A0ABS4JAI9</accession>
<dbReference type="PROSITE" id="PS01040">
    <property type="entry name" value="SBP_BACTERIAL_5"/>
    <property type="match status" value="1"/>
</dbReference>
<proteinExistence type="inferred from homology"/>
<protein>
    <submittedName>
        <fullName evidence="6">Peptide/nickel transport system substrate-binding protein</fullName>
    </submittedName>
</protein>
<gene>
    <name evidence="6" type="ORF">J2Z66_008541</name>
</gene>
<dbReference type="Gene3D" id="3.10.105.10">
    <property type="entry name" value="Dipeptide-binding Protein, Domain 3"/>
    <property type="match status" value="1"/>
</dbReference>
<dbReference type="SUPFAM" id="SSF53850">
    <property type="entry name" value="Periplasmic binding protein-like II"/>
    <property type="match status" value="1"/>
</dbReference>
<dbReference type="PIRSF" id="PIRSF002741">
    <property type="entry name" value="MppA"/>
    <property type="match status" value="1"/>
</dbReference>
<keyword evidence="4" id="KW-0732">Signal</keyword>
<dbReference type="InterPro" id="IPR039424">
    <property type="entry name" value="SBP_5"/>
</dbReference>
<dbReference type="InterPro" id="IPR000914">
    <property type="entry name" value="SBP_5_dom"/>
</dbReference>
<dbReference type="CDD" id="cd08518">
    <property type="entry name" value="PBP2_NikA_DppA_OppA_like_19"/>
    <property type="match status" value="1"/>
</dbReference>
<evidence type="ECO:0000256" key="4">
    <source>
        <dbReference type="ARBA" id="ARBA00022729"/>
    </source>
</evidence>
<evidence type="ECO:0000256" key="2">
    <source>
        <dbReference type="ARBA" id="ARBA00005695"/>
    </source>
</evidence>
<evidence type="ECO:0000256" key="1">
    <source>
        <dbReference type="ARBA" id="ARBA00004193"/>
    </source>
</evidence>
<feature type="domain" description="Solute-binding protein family 5" evidence="5">
    <location>
        <begin position="75"/>
        <end position="431"/>
    </location>
</feature>
<comment type="similarity">
    <text evidence="2">Belongs to the bacterial solute-binding protein 5 family.</text>
</comment>
<dbReference type="InterPro" id="IPR023765">
    <property type="entry name" value="SBP_5_CS"/>
</dbReference>
<dbReference type="PANTHER" id="PTHR30290:SF9">
    <property type="entry name" value="OLIGOPEPTIDE-BINDING PROTEIN APPA"/>
    <property type="match status" value="1"/>
</dbReference>
<dbReference type="PANTHER" id="PTHR30290">
    <property type="entry name" value="PERIPLASMIC BINDING COMPONENT OF ABC TRANSPORTER"/>
    <property type="match status" value="1"/>
</dbReference>
<dbReference type="Pfam" id="PF00496">
    <property type="entry name" value="SBP_bac_5"/>
    <property type="match status" value="1"/>
</dbReference>
<evidence type="ECO:0000256" key="3">
    <source>
        <dbReference type="ARBA" id="ARBA00022448"/>
    </source>
</evidence>
<evidence type="ECO:0000313" key="7">
    <source>
        <dbReference type="Proteomes" id="UP001519287"/>
    </source>
</evidence>
<evidence type="ECO:0000259" key="5">
    <source>
        <dbReference type="Pfam" id="PF00496"/>
    </source>
</evidence>
<reference evidence="6 7" key="1">
    <citation type="submission" date="2021-03" db="EMBL/GenBank/DDBJ databases">
        <title>Genomic Encyclopedia of Type Strains, Phase IV (KMG-IV): sequencing the most valuable type-strain genomes for metagenomic binning, comparative biology and taxonomic classification.</title>
        <authorList>
            <person name="Goeker M."/>
        </authorList>
    </citation>
    <scope>NUCLEOTIDE SEQUENCE [LARGE SCALE GENOMIC DNA]</scope>
    <source>
        <strain evidence="6 7">DSM 26048</strain>
    </source>
</reference>
<dbReference type="RefSeq" id="WP_209979682.1">
    <property type="nucleotide sequence ID" value="NZ_JAGGLB010000059.1"/>
</dbReference>
<name>A0ABS4JAI9_9BACL</name>
<keyword evidence="3" id="KW-0813">Transport</keyword>
<dbReference type="EMBL" id="JAGGLB010000059">
    <property type="protein sequence ID" value="MBP1996863.1"/>
    <property type="molecule type" value="Genomic_DNA"/>
</dbReference>